<feature type="region of interest" description="Disordered" evidence="1">
    <location>
        <begin position="322"/>
        <end position="347"/>
    </location>
</feature>
<evidence type="ECO:0000256" key="1">
    <source>
        <dbReference type="SAM" id="MobiDB-lite"/>
    </source>
</evidence>
<evidence type="ECO:0000313" key="2">
    <source>
        <dbReference type="EMBL" id="CAB4901604.1"/>
    </source>
</evidence>
<organism evidence="2">
    <name type="scientific">freshwater metagenome</name>
    <dbReference type="NCBI Taxonomy" id="449393"/>
    <lineage>
        <taxon>unclassified sequences</taxon>
        <taxon>metagenomes</taxon>
        <taxon>ecological metagenomes</taxon>
    </lineage>
</organism>
<feature type="compositionally biased region" description="Basic and acidic residues" evidence="1">
    <location>
        <begin position="163"/>
        <end position="181"/>
    </location>
</feature>
<feature type="compositionally biased region" description="Gly residues" evidence="1">
    <location>
        <begin position="55"/>
        <end position="64"/>
    </location>
</feature>
<proteinExistence type="predicted"/>
<name>A0A6J7G4H4_9ZZZZ</name>
<gene>
    <name evidence="2" type="ORF">UFOPK3609_00311</name>
</gene>
<accession>A0A6J7G4H4</accession>
<reference evidence="2" key="1">
    <citation type="submission" date="2020-05" db="EMBL/GenBank/DDBJ databases">
        <authorList>
            <person name="Chiriac C."/>
            <person name="Salcher M."/>
            <person name="Ghai R."/>
            <person name="Kavagutti S V."/>
        </authorList>
    </citation>
    <scope>NUCLEOTIDE SEQUENCE</scope>
</reference>
<sequence length="347" mass="34026">MPPGPGEPLAQPQVGPGAGGDRRPAVQQQAQLLVVQVHGVAEHQPGTEHAEAGQVGDGAQPGAGGVGDHVVGTGRQVPGQLGAGPLGELGGPGEQLIAGQVVAHQGHPGAHHAVRGQRRQQLLVGGEHLGDGGGEGQPRGVPAPPAHAGPDADRGQAAGHRVRVGDGARLGDGRDPAEQAVHRGHHGRGLVVPAVVDAVHGHGPVEDRPLGVQRVGDGAADQRVAGGVLVGVDEPGDDDAAGRVELGGAGVGGPEVRGVAQGEDGAVGHGHGRPRVHGPVGAHGHHVAVGDEQDGGHGRTSTRPTVDRSASWSCAAAVSASGCSAATRATPPPVQNARSAAAMSAAV</sequence>
<dbReference type="EMBL" id="CAFBMQ010000025">
    <property type="protein sequence ID" value="CAB4901604.1"/>
    <property type="molecule type" value="Genomic_DNA"/>
</dbReference>
<feature type="region of interest" description="Disordered" evidence="1">
    <location>
        <begin position="125"/>
        <end position="188"/>
    </location>
</feature>
<protein>
    <submittedName>
        <fullName evidence="2">Unannotated protein</fullName>
    </submittedName>
</protein>
<feature type="region of interest" description="Disordered" evidence="1">
    <location>
        <begin position="281"/>
        <end position="310"/>
    </location>
</feature>
<feature type="region of interest" description="Disordered" evidence="1">
    <location>
        <begin position="1"/>
        <end position="26"/>
    </location>
</feature>
<dbReference type="AlphaFoldDB" id="A0A6J7G4H4"/>
<feature type="compositionally biased region" description="Low complexity" evidence="1">
    <location>
        <begin position="337"/>
        <end position="347"/>
    </location>
</feature>
<feature type="region of interest" description="Disordered" evidence="1">
    <location>
        <begin position="45"/>
        <end position="64"/>
    </location>
</feature>